<dbReference type="GO" id="GO:0008810">
    <property type="term" value="F:cellulase activity"/>
    <property type="evidence" value="ECO:0007669"/>
    <property type="project" value="InterPro"/>
</dbReference>
<dbReference type="SUPFAM" id="SSF50370">
    <property type="entry name" value="Ricin B-like lectins"/>
    <property type="match status" value="1"/>
</dbReference>
<dbReference type="CDD" id="cd23418">
    <property type="entry name" value="beta-trefoil_Ricin_XLN-like"/>
    <property type="match status" value="1"/>
</dbReference>
<proteinExistence type="inferred from homology"/>
<organism evidence="5 6">
    <name type="scientific">Dactylosporangium aurantiacum</name>
    <dbReference type="NCBI Taxonomy" id="35754"/>
    <lineage>
        <taxon>Bacteria</taxon>
        <taxon>Bacillati</taxon>
        <taxon>Actinomycetota</taxon>
        <taxon>Actinomycetes</taxon>
        <taxon>Micromonosporales</taxon>
        <taxon>Micromonosporaceae</taxon>
        <taxon>Dactylosporangium</taxon>
    </lineage>
</organism>
<comment type="similarity">
    <text evidence="1 2">Belongs to the glycosyl hydrolase 12 (cellulase H) family.</text>
</comment>
<dbReference type="Proteomes" id="UP001058003">
    <property type="component" value="Chromosome"/>
</dbReference>
<reference evidence="5" key="1">
    <citation type="submission" date="2021-04" db="EMBL/GenBank/DDBJ databases">
        <title>Dactylosporangium aurantiacum NRRL B-8018 full assembly.</title>
        <authorList>
            <person name="Hartkoorn R.C."/>
            <person name="Beaudoing E."/>
            <person name="Hot D."/>
        </authorList>
    </citation>
    <scope>NUCLEOTIDE SEQUENCE</scope>
    <source>
        <strain evidence="5">NRRL B-8018</strain>
    </source>
</reference>
<evidence type="ECO:0000256" key="2">
    <source>
        <dbReference type="RuleBase" id="RU361163"/>
    </source>
</evidence>
<sequence>MRRLSVVVAAALIAVGSAVAVGVAAPAALADTQICTKYGSTSIQGGKYIVQNNVWGDDTTQCINVTNTGFSVTSAVHNLPQNGAPAAYPSIYAGCHYGNCTSGSGLPLRVSDSRFSTISTSVSMSYPNNGSVYDASYDVWFDPTPRTDGQNTGAELMVWLNKTGSVHAAGSQVGTVNLAGANWEVWYANYGWNVVSYVRQGSTSSINFNIATFYRDMLNRGYAQNSWYITSVQAGFEPWVNGTGLAVNNFSYSIGGGSDPGQGKRIVGAQSGRCVDVPNSSQSAGTRVQLWDCNGQANQSWTYTSGKQLQVYGNMCLDANGKGTSNGTAVIIWSCNGQSNQQWNVNSNGTITGVQSGLCLDAPGTANGTQLQLWSCGGQANQRFSLS</sequence>
<dbReference type="PROSITE" id="PS50231">
    <property type="entry name" value="RICIN_B_LECTIN"/>
    <property type="match status" value="1"/>
</dbReference>
<dbReference type="AlphaFoldDB" id="A0A9Q9IFK5"/>
<evidence type="ECO:0000256" key="1">
    <source>
        <dbReference type="ARBA" id="ARBA00005519"/>
    </source>
</evidence>
<dbReference type="Gene3D" id="2.80.10.50">
    <property type="match status" value="1"/>
</dbReference>
<dbReference type="GO" id="GO:0000272">
    <property type="term" value="P:polysaccharide catabolic process"/>
    <property type="evidence" value="ECO:0007669"/>
    <property type="project" value="UniProtKB-KW"/>
</dbReference>
<dbReference type="InterPro" id="IPR013320">
    <property type="entry name" value="ConA-like_dom_sf"/>
</dbReference>
<dbReference type="KEGG" id="daur:Daura_37355"/>
<keyword evidence="6" id="KW-1185">Reference proteome</keyword>
<keyword evidence="2" id="KW-0326">Glycosidase</keyword>
<dbReference type="InterPro" id="IPR000772">
    <property type="entry name" value="Ricin_B_lectin"/>
</dbReference>
<dbReference type="EMBL" id="CP073767">
    <property type="protein sequence ID" value="UWZ52288.1"/>
    <property type="molecule type" value="Genomic_DNA"/>
</dbReference>
<dbReference type="RefSeq" id="WP_033357160.1">
    <property type="nucleotide sequence ID" value="NZ_CP073767.1"/>
</dbReference>
<feature type="chain" id="PRO_5040155926" evidence="3">
    <location>
        <begin position="21"/>
        <end position="387"/>
    </location>
</feature>
<dbReference type="InterPro" id="IPR002594">
    <property type="entry name" value="GH12"/>
</dbReference>
<dbReference type="SUPFAM" id="SSF49899">
    <property type="entry name" value="Concanavalin A-like lectins/glucanases"/>
    <property type="match status" value="1"/>
</dbReference>
<evidence type="ECO:0000256" key="3">
    <source>
        <dbReference type="SAM" id="SignalP"/>
    </source>
</evidence>
<feature type="signal peptide" evidence="3">
    <location>
        <begin position="1"/>
        <end position="20"/>
    </location>
</feature>
<dbReference type="InterPro" id="IPR013319">
    <property type="entry name" value="GH11/12"/>
</dbReference>
<dbReference type="PANTHER" id="PTHR34002">
    <property type="entry name" value="BLR1656 PROTEIN"/>
    <property type="match status" value="1"/>
</dbReference>
<gene>
    <name evidence="5" type="ORF">Daura_37355</name>
</gene>
<keyword evidence="2" id="KW-0378">Hydrolase</keyword>
<dbReference type="Pfam" id="PF00652">
    <property type="entry name" value="Ricin_B_lectin"/>
    <property type="match status" value="1"/>
</dbReference>
<name>A0A9Q9IFK5_9ACTN</name>
<keyword evidence="3" id="KW-0732">Signal</keyword>
<accession>A0A9Q9IFK5</accession>
<dbReference type="SMART" id="SM00458">
    <property type="entry name" value="RICIN"/>
    <property type="match status" value="1"/>
</dbReference>
<dbReference type="PANTHER" id="PTHR34002:SF9">
    <property type="entry name" value="XYLOGLUCAN-SPECIFIC ENDO-BETA-1,4-GLUCANASE A"/>
    <property type="match status" value="1"/>
</dbReference>
<keyword evidence="2" id="KW-0624">Polysaccharide degradation</keyword>
<dbReference type="InterPro" id="IPR035992">
    <property type="entry name" value="Ricin_B-like_lectins"/>
</dbReference>
<evidence type="ECO:0000313" key="6">
    <source>
        <dbReference type="Proteomes" id="UP001058003"/>
    </source>
</evidence>
<feature type="domain" description="Ricin B lectin" evidence="4">
    <location>
        <begin position="261"/>
        <end position="387"/>
    </location>
</feature>
<dbReference type="Pfam" id="PF01670">
    <property type="entry name" value="Glyco_hydro_12"/>
    <property type="match status" value="1"/>
</dbReference>
<evidence type="ECO:0000313" key="5">
    <source>
        <dbReference type="EMBL" id="UWZ52288.1"/>
    </source>
</evidence>
<keyword evidence="2" id="KW-0119">Carbohydrate metabolism</keyword>
<evidence type="ECO:0000259" key="4">
    <source>
        <dbReference type="SMART" id="SM00458"/>
    </source>
</evidence>
<dbReference type="Gene3D" id="2.60.120.180">
    <property type="match status" value="1"/>
</dbReference>
<protein>
    <submittedName>
        <fullName evidence="5">Ricin-type beta-trefoil lectin domain protein</fullName>
    </submittedName>
</protein>
<dbReference type="OrthoDB" id="182870at2"/>